<sequence>MNKKMALSIVGTFVIGIAGGVGLMMNDSAYSSLKVALGGQATQNAVGSINAQGMVTAQYSNVDIETALKQAQSQRTELLEGQLKMQMEMVQNRNNDIAKLNDIVNKLKSNRPQKSGDSVTLDADLQKKLIESGVVVPSSNKWSQAEVDRALDSLRGKIDSLNSSQQMDMLRLQSLTNKRNEAFDTMTNFIKKMSDQRTSIIGNMR</sequence>
<dbReference type="EMBL" id="WHOD01000052">
    <property type="protein sequence ID" value="NOU94063.1"/>
    <property type="molecule type" value="Genomic_DNA"/>
</dbReference>
<evidence type="ECO:0000313" key="1">
    <source>
        <dbReference type="EMBL" id="NOU94063.1"/>
    </source>
</evidence>
<reference evidence="1" key="1">
    <citation type="submission" date="2019-10" db="EMBL/GenBank/DDBJ databases">
        <title>Description of Paenibacillus glebae sp. nov.</title>
        <authorList>
            <person name="Carlier A."/>
            <person name="Qi S."/>
        </authorList>
    </citation>
    <scope>NUCLEOTIDE SEQUENCE</scope>
    <source>
        <strain evidence="1">LMG 31456</strain>
    </source>
</reference>
<protein>
    <submittedName>
        <fullName evidence="1">Uncharacterized protein</fullName>
    </submittedName>
</protein>
<gene>
    <name evidence="1" type="ORF">GC093_12660</name>
</gene>
<name>A0A972GPL5_9BACL</name>
<evidence type="ECO:0000313" key="2">
    <source>
        <dbReference type="Proteomes" id="UP000641588"/>
    </source>
</evidence>
<comment type="caution">
    <text evidence="1">The sequence shown here is derived from an EMBL/GenBank/DDBJ whole genome shotgun (WGS) entry which is preliminary data.</text>
</comment>
<dbReference type="AlphaFoldDB" id="A0A972GPL5"/>
<dbReference type="Proteomes" id="UP000641588">
    <property type="component" value="Unassembled WGS sequence"/>
</dbReference>
<keyword evidence="2" id="KW-1185">Reference proteome</keyword>
<dbReference type="RefSeq" id="WP_171652258.1">
    <property type="nucleotide sequence ID" value="NZ_WHOD01000052.1"/>
</dbReference>
<accession>A0A972GPL5</accession>
<organism evidence="1 2">
    <name type="scientific">Paenibacillus foliorum</name>
    <dbReference type="NCBI Taxonomy" id="2654974"/>
    <lineage>
        <taxon>Bacteria</taxon>
        <taxon>Bacillati</taxon>
        <taxon>Bacillota</taxon>
        <taxon>Bacilli</taxon>
        <taxon>Bacillales</taxon>
        <taxon>Paenibacillaceae</taxon>
        <taxon>Paenibacillus</taxon>
    </lineage>
</organism>
<proteinExistence type="predicted"/>